<feature type="compositionally biased region" description="Polar residues" evidence="1">
    <location>
        <begin position="246"/>
        <end position="265"/>
    </location>
</feature>
<feature type="region of interest" description="Disordered" evidence="1">
    <location>
        <begin position="1"/>
        <end position="521"/>
    </location>
</feature>
<dbReference type="HOGENOM" id="CLU_009331_0_0_1"/>
<feature type="non-terminal residue" evidence="2">
    <location>
        <position position="1"/>
    </location>
</feature>
<feature type="compositionally biased region" description="Polar residues" evidence="1">
    <location>
        <begin position="343"/>
        <end position="352"/>
    </location>
</feature>
<evidence type="ECO:0000256" key="1">
    <source>
        <dbReference type="SAM" id="MobiDB-lite"/>
    </source>
</evidence>
<feature type="compositionally biased region" description="Basic and acidic residues" evidence="1">
    <location>
        <begin position="504"/>
        <end position="518"/>
    </location>
</feature>
<feature type="compositionally biased region" description="Low complexity" evidence="1">
    <location>
        <begin position="576"/>
        <end position="608"/>
    </location>
</feature>
<feature type="compositionally biased region" description="Polar residues" evidence="1">
    <location>
        <begin position="566"/>
        <end position="575"/>
    </location>
</feature>
<sequence length="818" mass="86800">MSASESSSASLNRFKRERPPALDIHIPQNNPSSDNHVDTQRAVTVHPTLHIEPAAEDDRPSDSDYPQSRAGSATSSLDPYYFGFQSPSESPAPPLPATGPFTSRTPDRSPLQEPYTPAKDPSSIDRRGLVGVGELATPRWTRSEQSAQSIPALSDQQADEADQYPTVAPGNEDDEQDEQDEPDSPWTIEAVDGEMSEREDLIQLKSLPRPLRERPSMTEESGGEEILYPRKPSSAAPRLPDLPSAETFSPASFTISSAPVETTANPSSPPSSFSQPQRKARKRSSDEFEMDQTGSLVSKRVGSTSLKDRNKNEKPLSRKHRSMTATVSPSSSSRGKERRRESTGLTISSSLKLKQHSRHASLSSSSSNVGDTKRAAVGTDFSHLPPSPSSSSIQHFLKNTGAGPNTPPLSAAKELGNSPSVAHSLLRGTQEGWSGMDDEATAEALRKLDGLSGKSARPRASVGSFGRPHSSSRPGTPASRTGTGSQWEGVGSSSDGGIKRRGSSHRDSAHSLKEKEPRQVIGLGLGLVSPSLDMEAMGSALTSSDEQPIIYAATAAVDRTPKKSSARSSFTPKRGSTSSATNTSTPTTSSRDSVSMSAATSMTSMSSVRHAIGKARRNSAGSDVSSIHSSDANSLKDRVAYIAANGDGNEEAAVPPVPPLPKDLSTYRTPPATAVGLTFPHLQEEKPRSSHDSDRSTSLKVPLLNDGAGTSPGSSKQSSSSHRHSQHHGTLNPNAAPEVPPAAPKTPSKKWSFSNALNLKLSSSPSTKSSGFPVSPRAVTFSGQQSHLLSQQLRKSASKEQTLSPSSAPPKSPWSPRQ</sequence>
<protein>
    <submittedName>
        <fullName evidence="2">Uncharacterized protein</fullName>
    </submittedName>
</protein>
<feature type="compositionally biased region" description="Polar residues" evidence="1">
    <location>
        <begin position="64"/>
        <end position="77"/>
    </location>
</feature>
<organism evidence="2 3">
    <name type="scientific">Collybiopsis luxurians FD-317 M1</name>
    <dbReference type="NCBI Taxonomy" id="944289"/>
    <lineage>
        <taxon>Eukaryota</taxon>
        <taxon>Fungi</taxon>
        <taxon>Dikarya</taxon>
        <taxon>Basidiomycota</taxon>
        <taxon>Agaricomycotina</taxon>
        <taxon>Agaricomycetes</taxon>
        <taxon>Agaricomycetidae</taxon>
        <taxon>Agaricales</taxon>
        <taxon>Marasmiineae</taxon>
        <taxon>Omphalotaceae</taxon>
        <taxon>Collybiopsis</taxon>
        <taxon>Collybiopsis luxurians</taxon>
    </lineage>
</organism>
<accession>A0A0D0D3D7</accession>
<feature type="compositionally biased region" description="Acidic residues" evidence="1">
    <location>
        <begin position="171"/>
        <end position="183"/>
    </location>
</feature>
<dbReference type="OrthoDB" id="9332038at2759"/>
<feature type="compositionally biased region" description="Low complexity" evidence="1">
    <location>
        <begin position="782"/>
        <end position="793"/>
    </location>
</feature>
<reference evidence="2 3" key="1">
    <citation type="submission" date="2014-04" db="EMBL/GenBank/DDBJ databases">
        <title>Evolutionary Origins and Diversification of the Mycorrhizal Mutualists.</title>
        <authorList>
            <consortium name="DOE Joint Genome Institute"/>
            <consortium name="Mycorrhizal Genomics Consortium"/>
            <person name="Kohler A."/>
            <person name="Kuo A."/>
            <person name="Nagy L.G."/>
            <person name="Floudas D."/>
            <person name="Copeland A."/>
            <person name="Barry K.W."/>
            <person name="Cichocki N."/>
            <person name="Veneault-Fourrey C."/>
            <person name="LaButti K."/>
            <person name="Lindquist E.A."/>
            <person name="Lipzen A."/>
            <person name="Lundell T."/>
            <person name="Morin E."/>
            <person name="Murat C."/>
            <person name="Riley R."/>
            <person name="Ohm R."/>
            <person name="Sun H."/>
            <person name="Tunlid A."/>
            <person name="Henrissat B."/>
            <person name="Grigoriev I.V."/>
            <person name="Hibbett D.S."/>
            <person name="Martin F."/>
        </authorList>
    </citation>
    <scope>NUCLEOTIDE SEQUENCE [LARGE SCALE GENOMIC DNA]</scope>
    <source>
        <strain evidence="2 3">FD-317 M1</strain>
    </source>
</reference>
<feature type="compositionally biased region" description="Polar residues" evidence="1">
    <location>
        <begin position="143"/>
        <end position="156"/>
    </location>
</feature>
<feature type="compositionally biased region" description="Polar residues" evidence="1">
    <location>
        <begin position="619"/>
        <end position="633"/>
    </location>
</feature>
<feature type="compositionally biased region" description="Polar residues" evidence="1">
    <location>
        <begin position="469"/>
        <end position="495"/>
    </location>
</feature>
<evidence type="ECO:0000313" key="2">
    <source>
        <dbReference type="EMBL" id="KIK63803.1"/>
    </source>
</evidence>
<evidence type="ECO:0000313" key="3">
    <source>
        <dbReference type="Proteomes" id="UP000053593"/>
    </source>
</evidence>
<gene>
    <name evidence="2" type="ORF">GYMLUDRAFT_222155</name>
</gene>
<feature type="compositionally biased region" description="Pro residues" evidence="1">
    <location>
        <begin position="807"/>
        <end position="818"/>
    </location>
</feature>
<feature type="compositionally biased region" description="Basic and acidic residues" evidence="1">
    <location>
        <begin position="682"/>
        <end position="697"/>
    </location>
</feature>
<dbReference type="AlphaFoldDB" id="A0A0D0D3D7"/>
<dbReference type="EMBL" id="KN834763">
    <property type="protein sequence ID" value="KIK63803.1"/>
    <property type="molecule type" value="Genomic_DNA"/>
</dbReference>
<feature type="compositionally biased region" description="Polar residues" evidence="1">
    <location>
        <begin position="292"/>
        <end position="305"/>
    </location>
</feature>
<dbReference type="Proteomes" id="UP000053593">
    <property type="component" value="Unassembled WGS sequence"/>
</dbReference>
<proteinExistence type="predicted"/>
<feature type="compositionally biased region" description="Low complexity" evidence="1">
    <location>
        <begin position="762"/>
        <end position="775"/>
    </location>
</feature>
<feature type="compositionally biased region" description="Low complexity" evidence="1">
    <location>
        <begin position="1"/>
        <end position="10"/>
    </location>
</feature>
<feature type="compositionally biased region" description="Basic and acidic residues" evidence="1">
    <location>
        <begin position="306"/>
        <end position="316"/>
    </location>
</feature>
<keyword evidence="3" id="KW-1185">Reference proteome</keyword>
<name>A0A0D0D3D7_9AGAR</name>
<feature type="region of interest" description="Disordered" evidence="1">
    <location>
        <begin position="552"/>
        <end position="818"/>
    </location>
</feature>
<feature type="compositionally biased region" description="Polar residues" evidence="1">
    <location>
        <begin position="749"/>
        <end position="761"/>
    </location>
</feature>